<gene>
    <name evidence="1" type="ORF">DK846_10845</name>
</gene>
<dbReference type="EMBL" id="QGMY01000008">
    <property type="protein sequence ID" value="PWR71355.1"/>
    <property type="molecule type" value="Genomic_DNA"/>
</dbReference>
<evidence type="ECO:0000313" key="1">
    <source>
        <dbReference type="EMBL" id="PWR71355.1"/>
    </source>
</evidence>
<dbReference type="AlphaFoldDB" id="A0A2V2MYH2"/>
<sequence length="79" mass="9146">MVFVMKEVLNFHNVEVHHVKETRQKPSDDIQLSQWTNFSIPRNLIDTSPFFIFANGELIKKNCKPPPDADLTLPHTNSE</sequence>
<name>A0A2V2MYH2_9EURY</name>
<organism evidence="1 2">
    <name type="scientific">Methanospirillum lacunae</name>
    <dbReference type="NCBI Taxonomy" id="668570"/>
    <lineage>
        <taxon>Archaea</taxon>
        <taxon>Methanobacteriati</taxon>
        <taxon>Methanobacteriota</taxon>
        <taxon>Stenosarchaea group</taxon>
        <taxon>Methanomicrobia</taxon>
        <taxon>Methanomicrobiales</taxon>
        <taxon>Methanospirillaceae</taxon>
        <taxon>Methanospirillum</taxon>
    </lineage>
</organism>
<reference evidence="1 2" key="1">
    <citation type="submission" date="2018-05" db="EMBL/GenBank/DDBJ databases">
        <title>Draft genome of Methanospirillum lacunae Ki8-1.</title>
        <authorList>
            <person name="Dueholm M.S."/>
            <person name="Nielsen P.H."/>
            <person name="Bakmann L.F."/>
            <person name="Otzen D.E."/>
        </authorList>
    </citation>
    <scope>NUCLEOTIDE SEQUENCE [LARGE SCALE GENOMIC DNA]</scope>
    <source>
        <strain evidence="1 2">Ki8-1</strain>
    </source>
</reference>
<protein>
    <submittedName>
        <fullName evidence="1">Uncharacterized protein</fullName>
    </submittedName>
</protein>
<comment type="caution">
    <text evidence="1">The sequence shown here is derived from an EMBL/GenBank/DDBJ whole genome shotgun (WGS) entry which is preliminary data.</text>
</comment>
<evidence type="ECO:0000313" key="2">
    <source>
        <dbReference type="Proteomes" id="UP000245657"/>
    </source>
</evidence>
<accession>A0A2V2MYH2</accession>
<keyword evidence="2" id="KW-1185">Reference proteome</keyword>
<proteinExistence type="predicted"/>
<dbReference type="Proteomes" id="UP000245657">
    <property type="component" value="Unassembled WGS sequence"/>
</dbReference>